<comment type="caution">
    <text evidence="1">The sequence shown here is derived from an EMBL/GenBank/DDBJ whole genome shotgun (WGS) entry which is preliminary data.</text>
</comment>
<dbReference type="RefSeq" id="WP_330160808.1">
    <property type="nucleotide sequence ID" value="NZ_BAAAJA010000044.1"/>
</dbReference>
<evidence type="ECO:0000313" key="1">
    <source>
        <dbReference type="EMBL" id="MEE2053897.1"/>
    </source>
</evidence>
<reference evidence="1 2" key="1">
    <citation type="submission" date="2023-07" db="EMBL/GenBank/DDBJ databases">
        <authorList>
            <person name="Girao M."/>
            <person name="Carvalho M.F."/>
        </authorList>
    </citation>
    <scope>NUCLEOTIDE SEQUENCE [LARGE SCALE GENOMIC DNA]</scope>
    <source>
        <strain evidence="1 2">66/93</strain>
    </source>
</reference>
<accession>A0ABU7KX65</accession>
<organism evidence="1 2">
    <name type="scientific">Nocardiopsis tropica</name>
    <dbReference type="NCBI Taxonomy" id="109330"/>
    <lineage>
        <taxon>Bacteria</taxon>
        <taxon>Bacillati</taxon>
        <taxon>Actinomycetota</taxon>
        <taxon>Actinomycetes</taxon>
        <taxon>Streptosporangiales</taxon>
        <taxon>Nocardiopsidaceae</taxon>
        <taxon>Nocardiopsis</taxon>
    </lineage>
</organism>
<name>A0ABU7KX65_9ACTN</name>
<sequence>MVSLGGRTAEVTRLIGHLTQIAGTGRHSRLIAACLERMEPFRLSRQTPVIDSCLDPTNTHREGARG</sequence>
<protein>
    <submittedName>
        <fullName evidence="1">Uncharacterized protein</fullName>
    </submittedName>
</protein>
<dbReference type="EMBL" id="JAUUCC010000086">
    <property type="protein sequence ID" value="MEE2053897.1"/>
    <property type="molecule type" value="Genomic_DNA"/>
</dbReference>
<gene>
    <name evidence="1" type="ORF">Q8A49_25685</name>
</gene>
<dbReference type="Proteomes" id="UP001348641">
    <property type="component" value="Unassembled WGS sequence"/>
</dbReference>
<evidence type="ECO:0000313" key="2">
    <source>
        <dbReference type="Proteomes" id="UP001348641"/>
    </source>
</evidence>
<proteinExistence type="predicted"/>